<evidence type="ECO:0000256" key="1">
    <source>
        <dbReference type="SAM" id="MobiDB-lite"/>
    </source>
</evidence>
<proteinExistence type="predicted"/>
<sequence length="86" mass="9829">MESGGEDELSSAPLKEARAQHWNETKKRRRAEDTEEEHAIRLDKRRRIDAARKARLAANSETMSRDEDEEGTPSSRVTPNLTRAKP</sequence>
<protein>
    <submittedName>
        <fullName evidence="2">Uncharacterized protein</fullName>
    </submittedName>
</protein>
<dbReference type="Proteomes" id="UP001321473">
    <property type="component" value="Unassembled WGS sequence"/>
</dbReference>
<accession>A0AAQ4ECL0</accession>
<dbReference type="EMBL" id="JARKHS020018246">
    <property type="protein sequence ID" value="KAK8772486.1"/>
    <property type="molecule type" value="Genomic_DNA"/>
</dbReference>
<reference evidence="2 3" key="1">
    <citation type="journal article" date="2023" name="Arcadia Sci">
        <title>De novo assembly of a long-read Amblyomma americanum tick genome.</title>
        <authorList>
            <person name="Chou S."/>
            <person name="Poskanzer K.E."/>
            <person name="Rollins M."/>
            <person name="Thuy-Boun P.S."/>
        </authorList>
    </citation>
    <scope>NUCLEOTIDE SEQUENCE [LARGE SCALE GENOMIC DNA]</scope>
    <source>
        <strain evidence="2">F_SG_1</strain>
        <tissue evidence="2">Salivary glands</tissue>
    </source>
</reference>
<organism evidence="2 3">
    <name type="scientific">Amblyomma americanum</name>
    <name type="common">Lone star tick</name>
    <dbReference type="NCBI Taxonomy" id="6943"/>
    <lineage>
        <taxon>Eukaryota</taxon>
        <taxon>Metazoa</taxon>
        <taxon>Ecdysozoa</taxon>
        <taxon>Arthropoda</taxon>
        <taxon>Chelicerata</taxon>
        <taxon>Arachnida</taxon>
        <taxon>Acari</taxon>
        <taxon>Parasitiformes</taxon>
        <taxon>Ixodida</taxon>
        <taxon>Ixodoidea</taxon>
        <taxon>Ixodidae</taxon>
        <taxon>Amblyomminae</taxon>
        <taxon>Amblyomma</taxon>
    </lineage>
</organism>
<comment type="caution">
    <text evidence="2">The sequence shown here is derived from an EMBL/GenBank/DDBJ whole genome shotgun (WGS) entry which is preliminary data.</text>
</comment>
<dbReference type="AlphaFoldDB" id="A0AAQ4ECL0"/>
<evidence type="ECO:0000313" key="3">
    <source>
        <dbReference type="Proteomes" id="UP001321473"/>
    </source>
</evidence>
<feature type="compositionally biased region" description="Basic and acidic residues" evidence="1">
    <location>
        <begin position="37"/>
        <end position="52"/>
    </location>
</feature>
<evidence type="ECO:0000313" key="2">
    <source>
        <dbReference type="EMBL" id="KAK8772486.1"/>
    </source>
</evidence>
<feature type="region of interest" description="Disordered" evidence="1">
    <location>
        <begin position="1"/>
        <end position="86"/>
    </location>
</feature>
<feature type="compositionally biased region" description="Basic and acidic residues" evidence="1">
    <location>
        <begin position="15"/>
        <end position="25"/>
    </location>
</feature>
<name>A0AAQ4ECL0_AMBAM</name>
<gene>
    <name evidence="2" type="ORF">V5799_024270</name>
</gene>
<feature type="compositionally biased region" description="Polar residues" evidence="1">
    <location>
        <begin position="72"/>
        <end position="86"/>
    </location>
</feature>
<keyword evidence="3" id="KW-1185">Reference proteome</keyword>